<name>A0A382Q7I7_9ZZZZ</name>
<protein>
    <submittedName>
        <fullName evidence="2">Uncharacterized protein</fullName>
    </submittedName>
</protein>
<dbReference type="EMBL" id="UINC01112532">
    <property type="protein sequence ID" value="SVC81544.1"/>
    <property type="molecule type" value="Genomic_DNA"/>
</dbReference>
<organism evidence="2">
    <name type="scientific">marine metagenome</name>
    <dbReference type="NCBI Taxonomy" id="408172"/>
    <lineage>
        <taxon>unclassified sequences</taxon>
        <taxon>metagenomes</taxon>
        <taxon>ecological metagenomes</taxon>
    </lineage>
</organism>
<feature type="transmembrane region" description="Helical" evidence="1">
    <location>
        <begin position="39"/>
        <end position="59"/>
    </location>
</feature>
<keyword evidence="1" id="KW-0472">Membrane</keyword>
<dbReference type="AlphaFoldDB" id="A0A382Q7I7"/>
<accession>A0A382Q7I7</accession>
<sequence>VCNSVVGVICVAIVYTIIAITKITPKTRTIFLCSVQKCFVSRAIAFILSSILFIISSLLN</sequence>
<proteinExistence type="predicted"/>
<evidence type="ECO:0000313" key="2">
    <source>
        <dbReference type="EMBL" id="SVC81544.1"/>
    </source>
</evidence>
<reference evidence="2" key="1">
    <citation type="submission" date="2018-05" db="EMBL/GenBank/DDBJ databases">
        <authorList>
            <person name="Lanie J.A."/>
            <person name="Ng W.-L."/>
            <person name="Kazmierczak K.M."/>
            <person name="Andrzejewski T.M."/>
            <person name="Davidsen T.M."/>
            <person name="Wayne K.J."/>
            <person name="Tettelin H."/>
            <person name="Glass J.I."/>
            <person name="Rusch D."/>
            <person name="Podicherti R."/>
            <person name="Tsui H.-C.T."/>
            <person name="Winkler M.E."/>
        </authorList>
    </citation>
    <scope>NUCLEOTIDE SEQUENCE</scope>
</reference>
<feature type="non-terminal residue" evidence="2">
    <location>
        <position position="1"/>
    </location>
</feature>
<keyword evidence="1" id="KW-1133">Transmembrane helix</keyword>
<feature type="transmembrane region" description="Helical" evidence="1">
    <location>
        <begin position="6"/>
        <end position="23"/>
    </location>
</feature>
<gene>
    <name evidence="2" type="ORF">METZ01_LOCUS334398</name>
</gene>
<evidence type="ECO:0000256" key="1">
    <source>
        <dbReference type="SAM" id="Phobius"/>
    </source>
</evidence>
<keyword evidence="1" id="KW-0812">Transmembrane</keyword>